<dbReference type="OrthoDB" id="2355984at2759"/>
<dbReference type="Proteomes" id="UP000092154">
    <property type="component" value="Unassembled WGS sequence"/>
</dbReference>
<proteinExistence type="predicted"/>
<name>A0A1B7N4A6_9AGAM</name>
<sequence length="200" mass="22030">MSENETISRTVSTPVDGGTQAPSDLSCVDQCNDLVNEYRNQKNGKADIVLALCEVLLESPSVRSGESLNDTLAVYLGLLDEVDEAGRQAAKRGFDGRGDEAQSDDEDQLSVKRAKIVDPTKFPWFERRTMALASLPADIRRTYEQLENFAADPKQIVLDILSTPGCPPFPPGEWLNIVKWKYADLAKALDSAHTTELDSK</sequence>
<feature type="region of interest" description="Disordered" evidence="1">
    <location>
        <begin position="1"/>
        <end position="21"/>
    </location>
</feature>
<dbReference type="EMBL" id="KV448240">
    <property type="protein sequence ID" value="OAX39683.1"/>
    <property type="molecule type" value="Genomic_DNA"/>
</dbReference>
<reference evidence="2 3" key="1">
    <citation type="submission" date="2016-06" db="EMBL/GenBank/DDBJ databases">
        <title>Comparative genomics of the ectomycorrhizal sister species Rhizopogon vinicolor and Rhizopogon vesiculosus (Basidiomycota: Boletales) reveals a divergence of the mating type B locus.</title>
        <authorList>
            <consortium name="DOE Joint Genome Institute"/>
            <person name="Mujic A.B."/>
            <person name="Kuo A."/>
            <person name="Tritt A."/>
            <person name="Lipzen A."/>
            <person name="Chen C."/>
            <person name="Johnson J."/>
            <person name="Sharma A."/>
            <person name="Barry K."/>
            <person name="Grigoriev I.V."/>
            <person name="Spatafora J.W."/>
        </authorList>
    </citation>
    <scope>NUCLEOTIDE SEQUENCE [LARGE SCALE GENOMIC DNA]</scope>
    <source>
        <strain evidence="2 3">AM-OR11-026</strain>
    </source>
</reference>
<dbReference type="STRING" id="1314800.A0A1B7N4A6"/>
<evidence type="ECO:0000256" key="1">
    <source>
        <dbReference type="SAM" id="MobiDB-lite"/>
    </source>
</evidence>
<dbReference type="InParanoid" id="A0A1B7N4A6"/>
<organism evidence="2 3">
    <name type="scientific">Rhizopogon vinicolor AM-OR11-026</name>
    <dbReference type="NCBI Taxonomy" id="1314800"/>
    <lineage>
        <taxon>Eukaryota</taxon>
        <taxon>Fungi</taxon>
        <taxon>Dikarya</taxon>
        <taxon>Basidiomycota</taxon>
        <taxon>Agaricomycotina</taxon>
        <taxon>Agaricomycetes</taxon>
        <taxon>Agaricomycetidae</taxon>
        <taxon>Boletales</taxon>
        <taxon>Suillineae</taxon>
        <taxon>Rhizopogonaceae</taxon>
        <taxon>Rhizopogon</taxon>
    </lineage>
</organism>
<evidence type="ECO:0000313" key="3">
    <source>
        <dbReference type="Proteomes" id="UP000092154"/>
    </source>
</evidence>
<dbReference type="AlphaFoldDB" id="A0A1B7N4A6"/>
<accession>A0A1B7N4A6</accession>
<gene>
    <name evidence="2" type="ORF">K503DRAFT_799451</name>
</gene>
<keyword evidence="3" id="KW-1185">Reference proteome</keyword>
<evidence type="ECO:0000313" key="2">
    <source>
        <dbReference type="EMBL" id="OAX39683.1"/>
    </source>
</evidence>
<protein>
    <submittedName>
        <fullName evidence="2">Uncharacterized protein</fullName>
    </submittedName>
</protein>
<feature type="compositionally biased region" description="Polar residues" evidence="1">
    <location>
        <begin position="1"/>
        <end position="13"/>
    </location>
</feature>